<dbReference type="RefSeq" id="WP_138728986.1">
    <property type="nucleotide sequence ID" value="NZ_SRMP02000049.1"/>
</dbReference>
<dbReference type="EMBL" id="SRMP02000049">
    <property type="protein sequence ID" value="MFN0293308.1"/>
    <property type="molecule type" value="Genomic_DNA"/>
</dbReference>
<dbReference type="Proteomes" id="UP001517367">
    <property type="component" value="Unassembled WGS sequence"/>
</dbReference>
<comment type="caution">
    <text evidence="1">The sequence shown here is derived from an EMBL/GenBank/DDBJ whole genome shotgun (WGS) entry which is preliminary data.</text>
</comment>
<organism evidence="1 2">
    <name type="scientific">Pedobacter helvus</name>
    <dbReference type="NCBI Taxonomy" id="2563444"/>
    <lineage>
        <taxon>Bacteria</taxon>
        <taxon>Pseudomonadati</taxon>
        <taxon>Bacteroidota</taxon>
        <taxon>Sphingobacteriia</taxon>
        <taxon>Sphingobacteriales</taxon>
        <taxon>Sphingobacteriaceae</taxon>
        <taxon>Pedobacter</taxon>
    </lineage>
</organism>
<sequence>MNSNQLITNAEALRLFFNDDVYLTSDHTALTNRASHEIELTQTLVTKLETAEPKPATSQPEKIATLPQLEEPATTYPATFDFKYLGKNEKSILILVNDTQNPVSSPQGTELLRKLVLSINLKNADFALVNYANYTAAKFEHLHSFFACKLVISFGVTPATLGLAEQLRHQLNLVNNIKMIFTHNLHDLDTDLTAKKALWGTLKNLI</sequence>
<reference evidence="1 2" key="1">
    <citation type="submission" date="2024-12" db="EMBL/GenBank/DDBJ databases">
        <authorList>
            <person name="Hu S."/>
        </authorList>
    </citation>
    <scope>NUCLEOTIDE SEQUENCE [LARGE SCALE GENOMIC DNA]</scope>
    <source>
        <strain evidence="1 2">P-25</strain>
    </source>
</reference>
<proteinExistence type="predicted"/>
<name>A0ABW9JNH8_9SPHI</name>
<evidence type="ECO:0000313" key="2">
    <source>
        <dbReference type="Proteomes" id="UP001517367"/>
    </source>
</evidence>
<keyword evidence="2" id="KW-1185">Reference proteome</keyword>
<protein>
    <submittedName>
        <fullName evidence="1">Uncharacterized protein</fullName>
    </submittedName>
</protein>
<evidence type="ECO:0000313" key="1">
    <source>
        <dbReference type="EMBL" id="MFN0293308.1"/>
    </source>
</evidence>
<gene>
    <name evidence="1" type="ORF">E5L68_018105</name>
</gene>
<accession>A0ABW9JNH8</accession>